<dbReference type="Proteomes" id="UP000817658">
    <property type="component" value="Chromosome 1"/>
</dbReference>
<accession>Q9AX69</accession>
<feature type="region of interest" description="Disordered" evidence="1">
    <location>
        <begin position="34"/>
        <end position="53"/>
    </location>
</feature>
<evidence type="ECO:0000313" key="2">
    <source>
        <dbReference type="EMBL" id="BAB21292.1"/>
    </source>
</evidence>
<gene>
    <name evidence="2" type="primary">P0410E03.31</name>
</gene>
<dbReference type="EMBL" id="AP002844">
    <property type="protein sequence ID" value="BAB21292.1"/>
    <property type="molecule type" value="Genomic_DNA"/>
</dbReference>
<organism evidence="2">
    <name type="scientific">Oryza sativa subsp. japonica</name>
    <name type="common">Rice</name>
    <dbReference type="NCBI Taxonomy" id="39947"/>
    <lineage>
        <taxon>Eukaryota</taxon>
        <taxon>Viridiplantae</taxon>
        <taxon>Streptophyta</taxon>
        <taxon>Embryophyta</taxon>
        <taxon>Tracheophyta</taxon>
        <taxon>Spermatophyta</taxon>
        <taxon>Magnoliopsida</taxon>
        <taxon>Liliopsida</taxon>
        <taxon>Poales</taxon>
        <taxon>Poaceae</taxon>
        <taxon>BOP clade</taxon>
        <taxon>Oryzoideae</taxon>
        <taxon>Oryzeae</taxon>
        <taxon>Oryzinae</taxon>
        <taxon>Oryza</taxon>
        <taxon>Oryza sativa</taxon>
    </lineage>
</organism>
<feature type="compositionally biased region" description="Basic residues" evidence="1">
    <location>
        <begin position="104"/>
        <end position="116"/>
    </location>
</feature>
<name>Q9AX69_ORYSJ</name>
<reference evidence="2" key="1">
    <citation type="journal article" date="2002" name="Nature">
        <title>The genome sequence and structure of rice chromosome 1.</title>
        <authorList>
            <person name="Sasaki T."/>
            <person name="Matsumoto T."/>
            <person name="Yamamoto K."/>
            <person name="Sakata K."/>
            <person name="Baba T."/>
            <person name="Katayose Y."/>
            <person name="Wu J."/>
            <person name="Niimura Y."/>
            <person name="Cheng Z."/>
            <person name="Nagamura Y."/>
            <person name="Antonio B.A."/>
            <person name="Kanamori H."/>
            <person name="Hosokawa S."/>
            <person name="Masukawa M."/>
            <person name="Arikawa K."/>
            <person name="Chiden Y."/>
            <person name="Hayashi M."/>
            <person name="Okamoto M."/>
            <person name="Ando T."/>
            <person name="Aoki H."/>
            <person name="Arita K."/>
            <person name="Hamada M."/>
            <person name="Harada C."/>
            <person name="Hijishita S."/>
            <person name="Honda M."/>
            <person name="Ichikawa Y."/>
            <person name="Idonuma A."/>
            <person name="Iijima M."/>
            <person name="Ikeda M."/>
            <person name="Ikeno M."/>
            <person name="Itoh S."/>
            <person name="Itoh T."/>
            <person name="Itoh Y."/>
            <person name="Itoh Y."/>
            <person name="Iwabuchi A."/>
            <person name="Kamiya K."/>
            <person name="Karasawa W."/>
            <person name="Katagiri S."/>
            <person name="Kikuta A."/>
            <person name="Kobayashi N."/>
            <person name="Kono I."/>
            <person name="Machita K."/>
            <person name="Maehara T."/>
            <person name="Mizuno H."/>
            <person name="Mizubayashi T."/>
            <person name="Mukai Y."/>
            <person name="Nagasaki H."/>
            <person name="Nakashima M."/>
            <person name="Nakama Y."/>
            <person name="Nakamichi Y."/>
            <person name="Nakamura M."/>
            <person name="Namiki N."/>
            <person name="Negishi M."/>
            <person name="Ohta I."/>
            <person name="Ono N."/>
            <person name="Saji S."/>
            <person name="Sakai K."/>
            <person name="Shibata M."/>
            <person name="Shimokawa T."/>
            <person name="Shomura A."/>
            <person name="Song J."/>
            <person name="Takazaki Y."/>
            <person name="Terasawa K."/>
            <person name="Tsuji K."/>
            <person name="Waki K."/>
            <person name="Yamagata H."/>
            <person name="Yamane H."/>
            <person name="Yoshiki S."/>
            <person name="Yoshihara R."/>
            <person name="Yukawa K."/>
            <person name="Zhong H."/>
            <person name="Iwama H."/>
            <person name="Endo T."/>
            <person name="Ito H."/>
            <person name="Hahn J.H."/>
            <person name="Kim H.I."/>
            <person name="Eun M.Y."/>
            <person name="Yano M."/>
            <person name="Jiang J."/>
            <person name="Gojobori T."/>
        </authorList>
    </citation>
    <scope>NUCLEOTIDE SEQUENCE [LARGE SCALE GENOMIC DNA]</scope>
</reference>
<feature type="compositionally biased region" description="Basic and acidic residues" evidence="1">
    <location>
        <begin position="34"/>
        <end position="44"/>
    </location>
</feature>
<sequence length="146" mass="15860">MIDRLQCRNVPGGPCRPAADRCVAACVMRWPRAPGERERERGEARPASSMSVALPGGGLARRLIDTGHVCLTPMGAARAKPTPPPPPVRVPPRARSDPAWRMQPRTRTHAPMHHRREPSSERAPAVARGGVTRGDRNGRAIIAPVR</sequence>
<protein>
    <submittedName>
        <fullName evidence="2">Uncharacterized protein P0410E03.31</fullName>
    </submittedName>
</protein>
<dbReference type="AlphaFoldDB" id="Q9AX69"/>
<evidence type="ECO:0000256" key="1">
    <source>
        <dbReference type="SAM" id="MobiDB-lite"/>
    </source>
</evidence>
<feature type="compositionally biased region" description="Pro residues" evidence="1">
    <location>
        <begin position="81"/>
        <end position="90"/>
    </location>
</feature>
<feature type="region of interest" description="Disordered" evidence="1">
    <location>
        <begin position="74"/>
        <end position="146"/>
    </location>
</feature>
<proteinExistence type="predicted"/>